<feature type="domain" description="Ppx/GppA phosphatase N-terminal" evidence="1">
    <location>
        <begin position="31"/>
        <end position="304"/>
    </location>
</feature>
<dbReference type="AlphaFoldDB" id="A0A9X2L8U2"/>
<dbReference type="PANTHER" id="PTHR30005">
    <property type="entry name" value="EXOPOLYPHOSPHATASE"/>
    <property type="match status" value="1"/>
</dbReference>
<dbReference type="Proteomes" id="UP001142610">
    <property type="component" value="Unassembled WGS sequence"/>
</dbReference>
<dbReference type="GO" id="GO:0006357">
    <property type="term" value="P:regulation of transcription by RNA polymerase II"/>
    <property type="evidence" value="ECO:0007669"/>
    <property type="project" value="TreeGrafter"/>
</dbReference>
<comment type="caution">
    <text evidence="2">The sequence shown here is derived from an EMBL/GenBank/DDBJ whole genome shotgun (WGS) entry which is preliminary data.</text>
</comment>
<protein>
    <submittedName>
        <fullName evidence="2">Ppx/GppA family phosphatase</fullName>
    </submittedName>
</protein>
<evidence type="ECO:0000313" key="3">
    <source>
        <dbReference type="Proteomes" id="UP001142610"/>
    </source>
</evidence>
<dbReference type="Gene3D" id="1.10.3210.10">
    <property type="entry name" value="Hypothetical protein af1432"/>
    <property type="match status" value="1"/>
</dbReference>
<keyword evidence="3" id="KW-1185">Reference proteome</keyword>
<dbReference type="SUPFAM" id="SSF109604">
    <property type="entry name" value="HD-domain/PDEase-like"/>
    <property type="match status" value="1"/>
</dbReference>
<accession>A0A9X2L8U2</accession>
<dbReference type="Gene3D" id="3.30.420.40">
    <property type="match status" value="1"/>
</dbReference>
<proteinExistence type="predicted"/>
<evidence type="ECO:0000313" key="2">
    <source>
        <dbReference type="EMBL" id="MCQ8185239.1"/>
    </source>
</evidence>
<dbReference type="InterPro" id="IPR003695">
    <property type="entry name" value="Ppx_GppA_N"/>
</dbReference>
<sequence length="499" mass="54510">MVEYPRRAVVDIGSNSVRLVIFSGPPRVPIAITNEKALCGLGDRDPKTGELREEAMERALATLRRFRAVIESEEPETQDVFATAAVRDAPNGKRFLQEIKEIGFNPRLIAGEEEARLAGLGILCSAPEIKRERMPAIGGDLGGGSLELSLLGGPGEEVDHMASLPIGSLKMQTDFGDDLKAGYKAVQEHFATLPWIAESRTPQIYVVGGSWRAIARVAMARSEYPVPMLDHFTMETEHALEVCGFVEESDAEDLGEISGVQKKRAPVLPMAAMVLRTLIETAHPERVVVSSCGVREGLLFDRLPARLRAQEPIIAMAEDLAERLAGGRRPDGRAVSNLVDPLFFDGPTLQRLRFAAALMIRSGNMVHPDRRAEHAAATIMATPFLGIDHKERAMLALMMKARFNGSIGKSDGTIPLEILDEEQITYSVRVGYAHRLAAALRTPLYNRKSGFALSRDADVIELSVEDHVRDLVVETGLKDLERMASSFDAEAKIVTASSA</sequence>
<reference evidence="2" key="1">
    <citation type="submission" date="2022-07" db="EMBL/GenBank/DDBJ databases">
        <title>Parvularcula maris sp. nov., an algicidal bacterium isolated from seawater.</title>
        <authorList>
            <person name="Li F."/>
        </authorList>
    </citation>
    <scope>NUCLEOTIDE SEQUENCE</scope>
    <source>
        <strain evidence="2">BGMRC 0090</strain>
    </source>
</reference>
<name>A0A9X2L8U2_9PROT</name>
<dbReference type="EMBL" id="JANIBC010000004">
    <property type="protein sequence ID" value="MCQ8185239.1"/>
    <property type="molecule type" value="Genomic_DNA"/>
</dbReference>
<dbReference type="InterPro" id="IPR050273">
    <property type="entry name" value="GppA/Ppx_hydrolase"/>
</dbReference>
<dbReference type="SUPFAM" id="SSF53067">
    <property type="entry name" value="Actin-like ATPase domain"/>
    <property type="match status" value="2"/>
</dbReference>
<dbReference type="Gene3D" id="3.30.420.150">
    <property type="entry name" value="Exopolyphosphatase. Domain 2"/>
    <property type="match status" value="1"/>
</dbReference>
<dbReference type="Pfam" id="PF02541">
    <property type="entry name" value="Ppx-GppA"/>
    <property type="match status" value="1"/>
</dbReference>
<dbReference type="PANTHER" id="PTHR30005:SF0">
    <property type="entry name" value="RETROGRADE REGULATION PROTEIN 2"/>
    <property type="match status" value="1"/>
</dbReference>
<dbReference type="InterPro" id="IPR043129">
    <property type="entry name" value="ATPase_NBD"/>
</dbReference>
<dbReference type="RefSeq" id="WP_256619107.1">
    <property type="nucleotide sequence ID" value="NZ_JANIBC010000004.1"/>
</dbReference>
<dbReference type="CDD" id="cd24052">
    <property type="entry name" value="ASKHA_NBD_HpPPX-GppA-like"/>
    <property type="match status" value="1"/>
</dbReference>
<evidence type="ECO:0000259" key="1">
    <source>
        <dbReference type="Pfam" id="PF02541"/>
    </source>
</evidence>
<gene>
    <name evidence="2" type="ORF">NOG11_07520</name>
</gene>
<organism evidence="2 3">
    <name type="scientific">Parvularcula maris</name>
    <dbReference type="NCBI Taxonomy" id="2965077"/>
    <lineage>
        <taxon>Bacteria</taxon>
        <taxon>Pseudomonadati</taxon>
        <taxon>Pseudomonadota</taxon>
        <taxon>Alphaproteobacteria</taxon>
        <taxon>Parvularculales</taxon>
        <taxon>Parvularculaceae</taxon>
        <taxon>Parvularcula</taxon>
    </lineage>
</organism>